<dbReference type="Pfam" id="PF00070">
    <property type="entry name" value="Pyr_redox"/>
    <property type="match status" value="1"/>
</dbReference>
<dbReference type="InterPro" id="IPR036188">
    <property type="entry name" value="FAD/NAD-bd_sf"/>
</dbReference>
<evidence type="ECO:0000256" key="6">
    <source>
        <dbReference type="ARBA" id="ARBA00023014"/>
    </source>
</evidence>
<dbReference type="SUPFAM" id="SSF51905">
    <property type="entry name" value="FAD/NAD(P)-binding domain"/>
    <property type="match status" value="1"/>
</dbReference>
<evidence type="ECO:0000259" key="7">
    <source>
        <dbReference type="Pfam" id="PF00070"/>
    </source>
</evidence>
<comment type="caution">
    <text evidence="8">The sequence shown here is derived from an EMBL/GenBank/DDBJ whole genome shotgun (WGS) entry which is preliminary data.</text>
</comment>
<dbReference type="AlphaFoldDB" id="A0A372JLV4"/>
<dbReference type="GO" id="GO:0016491">
    <property type="term" value="F:oxidoreductase activity"/>
    <property type="evidence" value="ECO:0007669"/>
    <property type="project" value="UniProtKB-KW"/>
</dbReference>
<evidence type="ECO:0000256" key="1">
    <source>
        <dbReference type="ARBA" id="ARBA00004909"/>
    </source>
</evidence>
<keyword evidence="9" id="KW-1185">Reference proteome</keyword>
<comment type="pathway">
    <text evidence="1">Nitrogen metabolism.</text>
</comment>
<dbReference type="Gene3D" id="3.50.50.60">
    <property type="entry name" value="FAD/NAD(P)-binding domain"/>
    <property type="match status" value="2"/>
</dbReference>
<evidence type="ECO:0000256" key="3">
    <source>
        <dbReference type="ARBA" id="ARBA00022723"/>
    </source>
</evidence>
<dbReference type="PANTHER" id="PTHR43809">
    <property type="entry name" value="NITRITE REDUCTASE (NADH) LARGE SUBUNIT"/>
    <property type="match status" value="1"/>
</dbReference>
<dbReference type="EMBL" id="QURH01000238">
    <property type="protein sequence ID" value="RFU41023.1"/>
    <property type="molecule type" value="Genomic_DNA"/>
</dbReference>
<sequence>MNGGREGSLRAVVVGHGPSGHRLVGALRAGDTAEACRVTVLGEEPRAAYDRVALTSHLTEGADFTLTPHDASVSAPFVSPVRCRDLPGAFVYRTTGDLAALGAHCTNLTWSRRAAMSAIISSKPLSLQPACALPDLDVGTQVLEGASWLMPRQLDEGGGAELRRHMEALGMAVHAGAPVDRLEAGEDGAGVFETERDQIGPVAVAGPELEVAVR</sequence>
<protein>
    <recommendedName>
        <fullName evidence="7">Pyridine nucleotide-disulphide oxidoreductase N-terminal domain-containing protein</fullName>
    </recommendedName>
</protein>
<dbReference type="InterPro" id="IPR052034">
    <property type="entry name" value="NasD-like"/>
</dbReference>
<dbReference type="GO" id="GO:0046872">
    <property type="term" value="F:metal ion binding"/>
    <property type="evidence" value="ECO:0007669"/>
    <property type="project" value="UniProtKB-KW"/>
</dbReference>
<feature type="domain" description="Pyridine nucleotide-disulphide oxidoreductase N-terminal" evidence="7">
    <location>
        <begin position="129"/>
        <end position="188"/>
    </location>
</feature>
<accession>A0A372JLV4</accession>
<organism evidence="8 9">
    <name type="scientific">Actinomadura logoneensis</name>
    <dbReference type="NCBI Taxonomy" id="2293572"/>
    <lineage>
        <taxon>Bacteria</taxon>
        <taxon>Bacillati</taxon>
        <taxon>Actinomycetota</taxon>
        <taxon>Actinomycetes</taxon>
        <taxon>Streptosporangiales</taxon>
        <taxon>Thermomonosporaceae</taxon>
        <taxon>Actinomadura</taxon>
    </lineage>
</organism>
<evidence type="ECO:0000313" key="9">
    <source>
        <dbReference type="Proteomes" id="UP000261811"/>
    </source>
</evidence>
<keyword evidence="3" id="KW-0479">Metal-binding</keyword>
<reference evidence="8 9" key="1">
    <citation type="submission" date="2018-08" db="EMBL/GenBank/DDBJ databases">
        <title>Actinomadura jelena sp. nov., a novel Actinomycete isolated from soil in Chad.</title>
        <authorList>
            <person name="Shi L."/>
        </authorList>
    </citation>
    <scope>NUCLEOTIDE SEQUENCE [LARGE SCALE GENOMIC DNA]</scope>
    <source>
        <strain evidence="8 9">NEAU-G17</strain>
    </source>
</reference>
<dbReference type="PANTHER" id="PTHR43809:SF1">
    <property type="entry name" value="NITRITE REDUCTASE (NADH) LARGE SUBUNIT"/>
    <property type="match status" value="1"/>
</dbReference>
<keyword evidence="2" id="KW-0349">Heme</keyword>
<evidence type="ECO:0000256" key="5">
    <source>
        <dbReference type="ARBA" id="ARBA00023004"/>
    </source>
</evidence>
<proteinExistence type="predicted"/>
<dbReference type="InterPro" id="IPR039648">
    <property type="entry name" value="DHPH_N"/>
</dbReference>
<gene>
    <name evidence="8" type="ORF">DZF91_14000</name>
</gene>
<keyword evidence="5" id="KW-0408">Iron</keyword>
<evidence type="ECO:0000256" key="4">
    <source>
        <dbReference type="ARBA" id="ARBA00023002"/>
    </source>
</evidence>
<name>A0A372JLV4_9ACTN</name>
<dbReference type="OrthoDB" id="9768666at2"/>
<keyword evidence="4" id="KW-0560">Oxidoreductase</keyword>
<dbReference type="Proteomes" id="UP000261811">
    <property type="component" value="Unassembled WGS sequence"/>
</dbReference>
<evidence type="ECO:0000313" key="8">
    <source>
        <dbReference type="EMBL" id="RFU41023.1"/>
    </source>
</evidence>
<evidence type="ECO:0000256" key="2">
    <source>
        <dbReference type="ARBA" id="ARBA00022617"/>
    </source>
</evidence>
<keyword evidence="6" id="KW-0411">Iron-sulfur</keyword>
<dbReference type="GO" id="GO:0051536">
    <property type="term" value="F:iron-sulfur cluster binding"/>
    <property type="evidence" value="ECO:0007669"/>
    <property type="project" value="UniProtKB-KW"/>
</dbReference>